<evidence type="ECO:0000313" key="2">
    <source>
        <dbReference type="EMBL" id="REC69274.1"/>
    </source>
</evidence>
<dbReference type="OrthoDB" id="1097715at2"/>
<protein>
    <submittedName>
        <fullName evidence="2">DUF4251 domain-containing protein</fullName>
    </submittedName>
</protein>
<gene>
    <name evidence="2" type="ORF">DRF58_12445</name>
</gene>
<name>A0A3D9CU72_9FLAO</name>
<keyword evidence="1" id="KW-0732">Signal</keyword>
<dbReference type="InterPro" id="IPR025347">
    <property type="entry name" value="DUF4251"/>
</dbReference>
<comment type="caution">
    <text evidence="2">The sequence shown here is derived from an EMBL/GenBank/DDBJ whole genome shotgun (WGS) entry which is preliminary data.</text>
</comment>
<keyword evidence="3" id="KW-1185">Reference proteome</keyword>
<evidence type="ECO:0000256" key="1">
    <source>
        <dbReference type="SAM" id="SignalP"/>
    </source>
</evidence>
<dbReference type="Proteomes" id="UP000256326">
    <property type="component" value="Unassembled WGS sequence"/>
</dbReference>
<organism evidence="2 3">
    <name type="scientific">Epilithonimonas hispanica</name>
    <dbReference type="NCBI Taxonomy" id="358687"/>
    <lineage>
        <taxon>Bacteria</taxon>
        <taxon>Pseudomonadati</taxon>
        <taxon>Bacteroidota</taxon>
        <taxon>Flavobacteriia</taxon>
        <taxon>Flavobacteriales</taxon>
        <taxon>Weeksellaceae</taxon>
        <taxon>Chryseobacterium group</taxon>
        <taxon>Epilithonimonas</taxon>
    </lineage>
</organism>
<dbReference type="Gene3D" id="2.40.128.410">
    <property type="match status" value="1"/>
</dbReference>
<dbReference type="PROSITE" id="PS51257">
    <property type="entry name" value="PROKAR_LIPOPROTEIN"/>
    <property type="match status" value="1"/>
</dbReference>
<feature type="chain" id="PRO_5017631296" evidence="1">
    <location>
        <begin position="22"/>
        <end position="171"/>
    </location>
</feature>
<proteinExistence type="predicted"/>
<dbReference type="EMBL" id="QNUG01000027">
    <property type="protein sequence ID" value="REC69274.1"/>
    <property type="molecule type" value="Genomic_DNA"/>
</dbReference>
<dbReference type="RefSeq" id="WP_116035890.1">
    <property type="nucleotide sequence ID" value="NZ_JBHLVV010000030.1"/>
</dbReference>
<accession>A0A3D9CU72</accession>
<feature type="signal peptide" evidence="1">
    <location>
        <begin position="1"/>
        <end position="21"/>
    </location>
</feature>
<evidence type="ECO:0000313" key="3">
    <source>
        <dbReference type="Proteomes" id="UP000256326"/>
    </source>
</evidence>
<dbReference type="Pfam" id="PF14059">
    <property type="entry name" value="DUF4251"/>
    <property type="match status" value="1"/>
</dbReference>
<dbReference type="AlphaFoldDB" id="A0A3D9CU72"/>
<reference evidence="2 3" key="1">
    <citation type="journal article" date="2006" name="Int. J. Syst. Evol. Microbiol.">
        <title>Chryseobacterium hispanicum sp. nov., isolated from the drinking water distribution system of Sevilla, Spain.</title>
        <authorList>
            <person name="Gallego V."/>
            <person name="Garcia M.T."/>
            <person name="Ventosa A."/>
        </authorList>
    </citation>
    <scope>NUCLEOTIDE SEQUENCE [LARGE SCALE GENOMIC DNA]</scope>
    <source>
        <strain evidence="2 3">KCTC 22104</strain>
    </source>
</reference>
<sequence>MKSFILIISFALMTASCGSQVYLDPATLGSVVEKKEFDFNATKAFPTNYDVINVMNSMPNSTGTRILNLDPGYGFNLKKDLFSVALPYFGRAFTVNPGDANNGGIRFESKEFSIKQSTSKKGKTLFVITPRDQRENYVFNLEILKNGSAFLSINSNNRQPISFDGNISSPK</sequence>